<dbReference type="PANTHER" id="PTHR47148:SF1">
    <property type="entry name" value="CYTOCHROME C OXIDASE ASSEMBLY FACTOR 1 HOMOLOG"/>
    <property type="match status" value="1"/>
</dbReference>
<dbReference type="Proteomes" id="UP000011518">
    <property type="component" value="Unassembled WGS sequence"/>
</dbReference>
<dbReference type="AlphaFoldDB" id="L9LDR5"/>
<dbReference type="GO" id="GO:0033617">
    <property type="term" value="P:mitochondrial respiratory chain complex IV assembly"/>
    <property type="evidence" value="ECO:0007669"/>
    <property type="project" value="TreeGrafter"/>
</dbReference>
<organism evidence="1 2">
    <name type="scientific">Tupaia chinensis</name>
    <name type="common">Chinese tree shrew</name>
    <name type="synonym">Tupaia belangeri chinensis</name>
    <dbReference type="NCBI Taxonomy" id="246437"/>
    <lineage>
        <taxon>Eukaryota</taxon>
        <taxon>Metazoa</taxon>
        <taxon>Chordata</taxon>
        <taxon>Craniata</taxon>
        <taxon>Vertebrata</taxon>
        <taxon>Euteleostomi</taxon>
        <taxon>Mammalia</taxon>
        <taxon>Eutheria</taxon>
        <taxon>Euarchontoglires</taxon>
        <taxon>Scandentia</taxon>
        <taxon>Tupaiidae</taxon>
        <taxon>Tupaia</taxon>
    </lineage>
</organism>
<gene>
    <name evidence="1" type="ORF">TREES_T100003725</name>
</gene>
<accession>L9LDR5</accession>
<keyword evidence="2" id="KW-1185">Reference proteome</keyword>
<dbReference type="PANTHER" id="PTHR47148">
    <property type="entry name" value="CYTOCHROME C OXIDASE ASSEMBLY FACTOR 1 HOMOLOG"/>
    <property type="match status" value="1"/>
</dbReference>
<dbReference type="GO" id="GO:0032981">
    <property type="term" value="P:mitochondrial respiratory chain complex I assembly"/>
    <property type="evidence" value="ECO:0007669"/>
    <property type="project" value="TreeGrafter"/>
</dbReference>
<name>L9LDR5_TUPCH</name>
<sequence>MWKHLTRVQELGREGGQPGSRSPLSIHCPESARSAWSDVIAVGDAGSRGLVHCMALVRAKSKEPPFHAQMLLLLVKRPDWSVASPVPEAALEESQTSPALQVPAGKSDCRLGCQKSCSGRELARSSCYQSALEQLHDHPTALSTHRPQLSDKHNLVDITDAQLKIPVSGSKSEGHLCRLIQRCPLSEVETSRSLPRG</sequence>
<dbReference type="STRING" id="246437.L9LDR5"/>
<protein>
    <submittedName>
        <fullName evidence="1">Uncharacterized protein</fullName>
    </submittedName>
</protein>
<reference evidence="2" key="1">
    <citation type="submission" date="2012-07" db="EMBL/GenBank/DDBJ databases">
        <title>Genome of the Chinese tree shrew, a rising model animal genetically related to primates.</title>
        <authorList>
            <person name="Zhang G."/>
            <person name="Fan Y."/>
            <person name="Yao Y."/>
            <person name="Huang Z."/>
        </authorList>
    </citation>
    <scope>NUCLEOTIDE SEQUENCE [LARGE SCALE GENOMIC DNA]</scope>
</reference>
<dbReference type="InParanoid" id="L9LDR5"/>
<dbReference type="EMBL" id="KB320387">
    <property type="protein sequence ID" value="ELW72854.1"/>
    <property type="molecule type" value="Genomic_DNA"/>
</dbReference>
<proteinExistence type="predicted"/>
<evidence type="ECO:0000313" key="2">
    <source>
        <dbReference type="Proteomes" id="UP000011518"/>
    </source>
</evidence>
<evidence type="ECO:0000313" key="1">
    <source>
        <dbReference type="EMBL" id="ELW72854.1"/>
    </source>
</evidence>
<reference evidence="2" key="2">
    <citation type="journal article" date="2013" name="Nat. Commun.">
        <title>Genome of the Chinese tree shrew.</title>
        <authorList>
            <person name="Fan Y."/>
            <person name="Huang Z.Y."/>
            <person name="Cao C.C."/>
            <person name="Chen C.S."/>
            <person name="Chen Y.X."/>
            <person name="Fan D.D."/>
            <person name="He J."/>
            <person name="Hou H.L."/>
            <person name="Hu L."/>
            <person name="Hu X.T."/>
            <person name="Jiang X.T."/>
            <person name="Lai R."/>
            <person name="Lang Y.S."/>
            <person name="Liang B."/>
            <person name="Liao S.G."/>
            <person name="Mu D."/>
            <person name="Ma Y.Y."/>
            <person name="Niu Y.Y."/>
            <person name="Sun X.Q."/>
            <person name="Xia J.Q."/>
            <person name="Xiao J."/>
            <person name="Xiong Z.Q."/>
            <person name="Xu L."/>
            <person name="Yang L."/>
            <person name="Zhang Y."/>
            <person name="Zhao W."/>
            <person name="Zhao X.D."/>
            <person name="Zheng Y.T."/>
            <person name="Zhou J.M."/>
            <person name="Zhu Y.B."/>
            <person name="Zhang G.J."/>
            <person name="Wang J."/>
            <person name="Yao Y.G."/>
        </authorList>
    </citation>
    <scope>NUCLEOTIDE SEQUENCE [LARGE SCALE GENOMIC DNA]</scope>
</reference>
<dbReference type="GO" id="GO:0005743">
    <property type="term" value="C:mitochondrial inner membrane"/>
    <property type="evidence" value="ECO:0007669"/>
    <property type="project" value="TreeGrafter"/>
</dbReference>